<accession>A0ABY7MHM3</accession>
<dbReference type="InterPro" id="IPR003781">
    <property type="entry name" value="CoA-bd"/>
</dbReference>
<dbReference type="SMART" id="SM00881">
    <property type="entry name" value="CoA_binding"/>
    <property type="match status" value="1"/>
</dbReference>
<dbReference type="EMBL" id="CP089391">
    <property type="protein sequence ID" value="WBL77863.1"/>
    <property type="molecule type" value="Genomic_DNA"/>
</dbReference>
<dbReference type="InterPro" id="IPR016102">
    <property type="entry name" value="Succinyl-CoA_synth-like"/>
</dbReference>
<dbReference type="InterPro" id="IPR032875">
    <property type="entry name" value="Succ_CoA_lig_flav_dom"/>
</dbReference>
<evidence type="ECO:0000313" key="4">
    <source>
        <dbReference type="Proteomes" id="UP001179614"/>
    </source>
</evidence>
<organism evidence="3 4">
    <name type="scientific">Bradyrhizobium xenonodulans</name>
    <dbReference type="NCBI Taxonomy" id="2736875"/>
    <lineage>
        <taxon>Bacteria</taxon>
        <taxon>Pseudomonadati</taxon>
        <taxon>Pseudomonadota</taxon>
        <taxon>Alphaproteobacteria</taxon>
        <taxon>Hyphomicrobiales</taxon>
        <taxon>Nitrobacteraceae</taxon>
        <taxon>Bradyrhizobium</taxon>
    </lineage>
</organism>
<dbReference type="InterPro" id="IPR036291">
    <property type="entry name" value="NAD(P)-bd_dom_sf"/>
</dbReference>
<dbReference type="Gene3D" id="3.40.50.261">
    <property type="entry name" value="Succinyl-CoA synthetase domains"/>
    <property type="match status" value="2"/>
</dbReference>
<feature type="domain" description="CoA-binding" evidence="2">
    <location>
        <begin position="23"/>
        <end position="117"/>
    </location>
</feature>
<sequence length="484" mass="51809">MHSETQHLDNFKMSGGKRTLRSLFEPQGVAVIGASPKPSLAKSILNNVVSFGFDGNIAAVNPNYTSIDDIDCYKSIADVPFQVDLAVLCVRAEKVLSVLEECKRKSVGAAQIISSGFAELDSEEGRARQQQVQRWAEESSTTIVIGPNTYGVINLHRPIVAVGDSKIAKVVAGCVSGVFQSGQMVTMMHPLMSRGIGISKIVTTGNEVSATTAELINFFADDPQTAVIVSYCEGINDPECFAIACKRARKQGKPIIMLRVGAHPEVQEGISRHTATRGADSYRQDIRFLEDLGVIAVHSVEDLIETVVAFNACPKPQGNRIAFVSFSGGMGNIVADSILSTPGLKLASFSHRLREELADVLPRFANAFNPLDLSAQSAFDAKILTSCIEVLGQSDEFDILLWGKDLPMSIEDNSAVGLALRKLMAQHPRIVVIPMSQMNGICQGGEIDGSPPMFAGRALLQGTAGSIRALGKVIGWHGASSITA</sequence>
<dbReference type="Pfam" id="PF13607">
    <property type="entry name" value="Succ_CoA_lig"/>
    <property type="match status" value="1"/>
</dbReference>
<gene>
    <name evidence="3" type="ORF">I3J27_33545</name>
</gene>
<dbReference type="RefSeq" id="WP_270163154.1">
    <property type="nucleotide sequence ID" value="NZ_CP089391.1"/>
</dbReference>
<dbReference type="PANTHER" id="PTHR42793:SF1">
    <property type="entry name" value="PEPTIDYL-LYSINE N-ACETYLTRANSFERASE PATZ"/>
    <property type="match status" value="1"/>
</dbReference>
<name>A0ABY7MHM3_9BRAD</name>
<evidence type="ECO:0000256" key="1">
    <source>
        <dbReference type="ARBA" id="ARBA00022532"/>
    </source>
</evidence>
<dbReference type="PANTHER" id="PTHR42793">
    <property type="entry name" value="COA BINDING DOMAIN CONTAINING PROTEIN"/>
    <property type="match status" value="1"/>
</dbReference>
<dbReference type="Gene3D" id="3.40.50.720">
    <property type="entry name" value="NAD(P)-binding Rossmann-like Domain"/>
    <property type="match status" value="1"/>
</dbReference>
<keyword evidence="4" id="KW-1185">Reference proteome</keyword>
<evidence type="ECO:0000313" key="3">
    <source>
        <dbReference type="EMBL" id="WBL77863.1"/>
    </source>
</evidence>
<dbReference type="SUPFAM" id="SSF52210">
    <property type="entry name" value="Succinyl-CoA synthetase domains"/>
    <property type="match status" value="2"/>
</dbReference>
<keyword evidence="1" id="KW-0816">Tricarboxylic acid cycle</keyword>
<dbReference type="Pfam" id="PF13380">
    <property type="entry name" value="CoA_binding_2"/>
    <property type="match status" value="1"/>
</dbReference>
<reference evidence="3" key="1">
    <citation type="submission" date="2021-12" db="EMBL/GenBank/DDBJ databases">
        <title>Bradyrhizobium xenonodulans sp. nov.</title>
        <authorList>
            <person name="Claassens R."/>
            <person name="Venter S.N."/>
            <person name="Beukes C.W."/>
            <person name="Stepkowski T."/>
            <person name="Steenkamp E.T."/>
        </authorList>
    </citation>
    <scope>NUCLEOTIDE SEQUENCE</scope>
    <source>
        <strain evidence="3">14AB</strain>
    </source>
</reference>
<dbReference type="SUPFAM" id="SSF51735">
    <property type="entry name" value="NAD(P)-binding Rossmann-fold domains"/>
    <property type="match status" value="1"/>
</dbReference>
<dbReference type="Proteomes" id="UP001179614">
    <property type="component" value="Chromosome"/>
</dbReference>
<proteinExistence type="predicted"/>
<evidence type="ECO:0000259" key="2">
    <source>
        <dbReference type="SMART" id="SM00881"/>
    </source>
</evidence>
<protein>
    <submittedName>
        <fullName evidence="3">CoA-binding protein</fullName>
    </submittedName>
</protein>